<proteinExistence type="predicted"/>
<evidence type="ECO:0000259" key="2">
    <source>
        <dbReference type="PROSITE" id="PS50126"/>
    </source>
</evidence>
<evidence type="ECO:0000256" key="1">
    <source>
        <dbReference type="SAM" id="MobiDB-lite"/>
    </source>
</evidence>
<feature type="domain" description="S1 motif" evidence="2">
    <location>
        <begin position="178"/>
        <end position="247"/>
    </location>
</feature>
<sequence>MMKTLNYLSLVSKVCSELDSHVGTSDKVLAEFIIELGHSCENVDQFDAELKKFGAELPDYFVKTLLIIIHAIFPPKSKDNCGSIDGRVRVRELEREIEAEVEERRREGELLGNEDDCGRNRGRGGDRVRRGRYDDRRDGGGGCREEDMESRGGSGSGGRGKRRRDVYEGNVCDEPEMYRVYKGRVSGINRSGCFVKLLDFEDTEGFVHVSEMASRRIADPKDGVRSGTEVYVKLVSKSGQRLSFSMRDVDQNTGEELVPMKKGSRDDALIANPRARLSGIPVVEEEELRMSRRPLKRMSSPEIWETKQLIASGVLSMKELPSFDDEGDGVVICRDEGVEEEIEIELNDDEPAFLRGKTRGTVGMSPVTIFKNTKGSLSSAAALQSALRKDRGELREQQQRAMLDSIPKDLNRPWEDPMPETGERTKLWKNREKKHQIRLQE</sequence>
<dbReference type="Pfam" id="PF00575">
    <property type="entry name" value="S1"/>
    <property type="match status" value="1"/>
</dbReference>
<evidence type="ECO:0000313" key="3">
    <source>
        <dbReference type="EMBL" id="KAK9715644.1"/>
    </source>
</evidence>
<feature type="compositionally biased region" description="Basic residues" evidence="1">
    <location>
        <begin position="431"/>
        <end position="441"/>
    </location>
</feature>
<evidence type="ECO:0000313" key="4">
    <source>
        <dbReference type="Proteomes" id="UP001443914"/>
    </source>
</evidence>
<dbReference type="InterPro" id="IPR003029">
    <property type="entry name" value="S1_domain"/>
</dbReference>
<feature type="compositionally biased region" description="Basic and acidic residues" evidence="1">
    <location>
        <begin position="406"/>
        <end position="430"/>
    </location>
</feature>
<dbReference type="EMBL" id="JBDFQZ010000006">
    <property type="protein sequence ID" value="KAK9715643.1"/>
    <property type="molecule type" value="Genomic_DNA"/>
</dbReference>
<dbReference type="PANTHER" id="PTHR15838:SF1">
    <property type="entry name" value="ZINC FINGER CCHC DOMAIN-CONTAINING PROTEIN 17"/>
    <property type="match status" value="1"/>
</dbReference>
<dbReference type="Gene3D" id="2.40.50.140">
    <property type="entry name" value="Nucleic acid-binding proteins"/>
    <property type="match status" value="1"/>
</dbReference>
<dbReference type="InterPro" id="IPR012340">
    <property type="entry name" value="NA-bd_OB-fold"/>
</dbReference>
<dbReference type="GO" id="GO:0003723">
    <property type="term" value="F:RNA binding"/>
    <property type="evidence" value="ECO:0007669"/>
    <property type="project" value="TreeGrafter"/>
</dbReference>
<dbReference type="PROSITE" id="PS50126">
    <property type="entry name" value="S1"/>
    <property type="match status" value="1"/>
</dbReference>
<gene>
    <name evidence="3" type="ORF">RND81_06G179000</name>
</gene>
<name>A0AAW1K7N9_SAPOF</name>
<accession>A0AAW1K7N9</accession>
<dbReference type="AlphaFoldDB" id="A0AAW1K7N9"/>
<dbReference type="SUPFAM" id="SSF50249">
    <property type="entry name" value="Nucleic acid-binding proteins"/>
    <property type="match status" value="1"/>
</dbReference>
<dbReference type="InterPro" id="IPR049588">
    <property type="entry name" value="DHX8_GH2-like"/>
</dbReference>
<protein>
    <recommendedName>
        <fullName evidence="2">S1 motif domain-containing protein</fullName>
    </recommendedName>
</protein>
<dbReference type="CDD" id="cd21691">
    <property type="entry name" value="GH2-like_DHX8"/>
    <property type="match status" value="1"/>
</dbReference>
<feature type="region of interest" description="Disordered" evidence="1">
    <location>
        <begin position="391"/>
        <end position="441"/>
    </location>
</feature>
<organism evidence="3 4">
    <name type="scientific">Saponaria officinalis</name>
    <name type="common">Common soapwort</name>
    <name type="synonym">Lychnis saponaria</name>
    <dbReference type="NCBI Taxonomy" id="3572"/>
    <lineage>
        <taxon>Eukaryota</taxon>
        <taxon>Viridiplantae</taxon>
        <taxon>Streptophyta</taxon>
        <taxon>Embryophyta</taxon>
        <taxon>Tracheophyta</taxon>
        <taxon>Spermatophyta</taxon>
        <taxon>Magnoliopsida</taxon>
        <taxon>eudicotyledons</taxon>
        <taxon>Gunneridae</taxon>
        <taxon>Pentapetalae</taxon>
        <taxon>Caryophyllales</taxon>
        <taxon>Caryophyllaceae</taxon>
        <taxon>Caryophylleae</taxon>
        <taxon>Saponaria</taxon>
    </lineage>
</organism>
<dbReference type="Proteomes" id="UP001443914">
    <property type="component" value="Unassembled WGS sequence"/>
</dbReference>
<dbReference type="GO" id="GO:0043489">
    <property type="term" value="P:RNA stabilization"/>
    <property type="evidence" value="ECO:0007669"/>
    <property type="project" value="TreeGrafter"/>
</dbReference>
<feature type="compositionally biased region" description="Basic and acidic residues" evidence="1">
    <location>
        <begin position="116"/>
        <end position="145"/>
    </location>
</feature>
<comment type="caution">
    <text evidence="3">The sequence shown here is derived from an EMBL/GenBank/DDBJ whole genome shotgun (WGS) entry which is preliminary data.</text>
</comment>
<keyword evidence="4" id="KW-1185">Reference proteome</keyword>
<dbReference type="SMART" id="SM00316">
    <property type="entry name" value="S1"/>
    <property type="match status" value="1"/>
</dbReference>
<dbReference type="EMBL" id="JBDFQZ010000006">
    <property type="protein sequence ID" value="KAK9715644.1"/>
    <property type="molecule type" value="Genomic_DNA"/>
</dbReference>
<reference evidence="3 4" key="1">
    <citation type="submission" date="2024-03" db="EMBL/GenBank/DDBJ databases">
        <title>WGS assembly of Saponaria officinalis var. Norfolk2.</title>
        <authorList>
            <person name="Jenkins J."/>
            <person name="Shu S."/>
            <person name="Grimwood J."/>
            <person name="Barry K."/>
            <person name="Goodstein D."/>
            <person name="Schmutz J."/>
            <person name="Leebens-Mack J."/>
            <person name="Osbourn A."/>
        </authorList>
    </citation>
    <scope>NUCLEOTIDE SEQUENCE [LARGE SCALE GENOMIC DNA]</scope>
    <source>
        <strain evidence="4">cv. Norfolk2</strain>
        <strain evidence="3">JIC</strain>
        <tissue evidence="3">Leaf</tissue>
    </source>
</reference>
<dbReference type="PANTHER" id="PTHR15838">
    <property type="entry name" value="NUCLEOLAR PROTEIN OF 40 KDA"/>
    <property type="match status" value="1"/>
</dbReference>
<dbReference type="FunFam" id="2.40.50.140:FF:000061">
    <property type="entry name" value="ATP-dependent RNA helicase DHX8"/>
    <property type="match status" value="1"/>
</dbReference>
<feature type="region of interest" description="Disordered" evidence="1">
    <location>
        <begin position="112"/>
        <end position="164"/>
    </location>
</feature>